<sequence length="119" mass="12226">MWALCDSVRLELRHLGVGVGSAHPTFFRTPMMDFVHADPAGNVLWGGDSGGLWKIVALETVVADIISGSNSAPTSSSSPGPTRCPPASPASSVRSSIESDSGGNTIREALALAAPAPNR</sequence>
<keyword evidence="3" id="KW-1185">Reference proteome</keyword>
<organism evidence="2 3">
    <name type="scientific">Nocardia puris</name>
    <dbReference type="NCBI Taxonomy" id="208602"/>
    <lineage>
        <taxon>Bacteria</taxon>
        <taxon>Bacillati</taxon>
        <taxon>Actinomycetota</taxon>
        <taxon>Actinomycetes</taxon>
        <taxon>Mycobacteriales</taxon>
        <taxon>Nocardiaceae</taxon>
        <taxon>Nocardia</taxon>
    </lineage>
</organism>
<dbReference type="Proteomes" id="UP000252586">
    <property type="component" value="Unassembled WGS sequence"/>
</dbReference>
<evidence type="ECO:0000313" key="2">
    <source>
        <dbReference type="EMBL" id="RBO92375.1"/>
    </source>
</evidence>
<proteinExistence type="predicted"/>
<dbReference type="EMBL" id="QNRE01000003">
    <property type="protein sequence ID" value="RBO92375.1"/>
    <property type="molecule type" value="Genomic_DNA"/>
</dbReference>
<reference evidence="2 3" key="1">
    <citation type="submission" date="2018-06" db="EMBL/GenBank/DDBJ databases">
        <title>Genomic Encyclopedia of Type Strains, Phase IV (KMG-IV): sequencing the most valuable type-strain genomes for metagenomic binning, comparative biology and taxonomic classification.</title>
        <authorList>
            <person name="Goeker M."/>
        </authorList>
    </citation>
    <scope>NUCLEOTIDE SEQUENCE [LARGE SCALE GENOMIC DNA]</scope>
    <source>
        <strain evidence="2 3">DSM 44599</strain>
    </source>
</reference>
<feature type="compositionally biased region" description="Polar residues" evidence="1">
    <location>
        <begin position="93"/>
        <end position="104"/>
    </location>
</feature>
<feature type="region of interest" description="Disordered" evidence="1">
    <location>
        <begin position="68"/>
        <end position="119"/>
    </location>
</feature>
<protein>
    <submittedName>
        <fullName evidence="2">Uncharacterized protein</fullName>
    </submittedName>
</protein>
<feature type="compositionally biased region" description="Low complexity" evidence="1">
    <location>
        <begin position="68"/>
        <end position="81"/>
    </location>
</feature>
<dbReference type="STRING" id="1210090.GCA_001613185_03505"/>
<name>A0A366DR49_9NOCA</name>
<evidence type="ECO:0000313" key="3">
    <source>
        <dbReference type="Proteomes" id="UP000252586"/>
    </source>
</evidence>
<gene>
    <name evidence="2" type="ORF">DFR74_10317</name>
</gene>
<dbReference type="AlphaFoldDB" id="A0A366DR49"/>
<accession>A0A366DR49</accession>
<evidence type="ECO:0000256" key="1">
    <source>
        <dbReference type="SAM" id="MobiDB-lite"/>
    </source>
</evidence>
<comment type="caution">
    <text evidence="2">The sequence shown here is derived from an EMBL/GenBank/DDBJ whole genome shotgun (WGS) entry which is preliminary data.</text>
</comment>